<name>A0A830HST7_9CHLO</name>
<evidence type="ECO:0000313" key="3">
    <source>
        <dbReference type="Proteomes" id="UP000660262"/>
    </source>
</evidence>
<dbReference type="EMBL" id="BNJQ01000019">
    <property type="protein sequence ID" value="GHP08017.1"/>
    <property type="molecule type" value="Genomic_DNA"/>
</dbReference>
<gene>
    <name evidence="2" type="ORF">PPROV_000675900</name>
</gene>
<comment type="caution">
    <text evidence="2">The sequence shown here is derived from an EMBL/GenBank/DDBJ whole genome shotgun (WGS) entry which is preliminary data.</text>
</comment>
<keyword evidence="3" id="KW-1185">Reference proteome</keyword>
<protein>
    <submittedName>
        <fullName evidence="2">Uncharacterized protein</fullName>
    </submittedName>
</protein>
<sequence length="165" mass="17812">MAPSRQPQLPEAVGYGISHMNSQHHHHRLNSSRGEISALGRNHGGGGGNNVLSDLSVVIAQRSQAAILHAEALQVIKRAIICLANTAMCWESKELFADVDATLRSTDDLLTADADSSAGEGTRAERENVRRWLALPTEQFTQQTPRTLAAPAVMWVLVDTLASLP</sequence>
<proteinExistence type="predicted"/>
<feature type="region of interest" description="Disordered" evidence="1">
    <location>
        <begin position="21"/>
        <end position="42"/>
    </location>
</feature>
<organism evidence="2 3">
    <name type="scientific">Pycnococcus provasolii</name>
    <dbReference type="NCBI Taxonomy" id="41880"/>
    <lineage>
        <taxon>Eukaryota</taxon>
        <taxon>Viridiplantae</taxon>
        <taxon>Chlorophyta</taxon>
        <taxon>Pseudoscourfieldiophyceae</taxon>
        <taxon>Pseudoscourfieldiales</taxon>
        <taxon>Pycnococcaceae</taxon>
        <taxon>Pycnococcus</taxon>
    </lineage>
</organism>
<accession>A0A830HST7</accession>
<dbReference type="AlphaFoldDB" id="A0A830HST7"/>
<dbReference type="Proteomes" id="UP000660262">
    <property type="component" value="Unassembled WGS sequence"/>
</dbReference>
<reference evidence="2" key="1">
    <citation type="submission" date="2020-10" db="EMBL/GenBank/DDBJ databases">
        <title>Unveiling of a novel bifunctional photoreceptor, Dualchrome1, isolated from a cosmopolitan green alga.</title>
        <authorList>
            <person name="Suzuki S."/>
            <person name="Kawachi M."/>
        </authorList>
    </citation>
    <scope>NUCLEOTIDE SEQUENCE</scope>
    <source>
        <strain evidence="2">NIES 2893</strain>
    </source>
</reference>
<evidence type="ECO:0000256" key="1">
    <source>
        <dbReference type="SAM" id="MobiDB-lite"/>
    </source>
</evidence>
<evidence type="ECO:0000313" key="2">
    <source>
        <dbReference type="EMBL" id="GHP08017.1"/>
    </source>
</evidence>